<keyword evidence="9" id="KW-0175">Coiled coil</keyword>
<dbReference type="GO" id="GO:0046983">
    <property type="term" value="F:protein dimerization activity"/>
    <property type="evidence" value="ECO:0007669"/>
    <property type="project" value="InterPro"/>
</dbReference>
<keyword evidence="10" id="KW-1133">Transmembrane helix</keyword>
<dbReference type="Pfam" id="PF02518">
    <property type="entry name" value="HATPase_c"/>
    <property type="match status" value="1"/>
</dbReference>
<evidence type="ECO:0000313" key="13">
    <source>
        <dbReference type="EMBL" id="PRX22895.1"/>
    </source>
</evidence>
<evidence type="ECO:0000256" key="4">
    <source>
        <dbReference type="ARBA" id="ARBA00022679"/>
    </source>
</evidence>
<keyword evidence="6 13" id="KW-0418">Kinase</keyword>
<feature type="transmembrane region" description="Helical" evidence="10">
    <location>
        <begin position="73"/>
        <end position="94"/>
    </location>
</feature>
<evidence type="ECO:0000256" key="2">
    <source>
        <dbReference type="ARBA" id="ARBA00012438"/>
    </source>
</evidence>
<evidence type="ECO:0000313" key="14">
    <source>
        <dbReference type="Proteomes" id="UP000239415"/>
    </source>
</evidence>
<dbReference type="EMBL" id="PVMZ01000004">
    <property type="protein sequence ID" value="PRX22895.1"/>
    <property type="molecule type" value="Genomic_DNA"/>
</dbReference>
<gene>
    <name evidence="13" type="ORF">CLV67_104423</name>
</gene>
<dbReference type="EC" id="2.7.13.3" evidence="2"/>
<dbReference type="Proteomes" id="UP000239415">
    <property type="component" value="Unassembled WGS sequence"/>
</dbReference>
<evidence type="ECO:0000259" key="12">
    <source>
        <dbReference type="Pfam" id="PF07730"/>
    </source>
</evidence>
<dbReference type="GO" id="GO:0005524">
    <property type="term" value="F:ATP binding"/>
    <property type="evidence" value="ECO:0007669"/>
    <property type="project" value="UniProtKB-KW"/>
</dbReference>
<keyword evidence="10" id="KW-0472">Membrane</keyword>
<feature type="transmembrane region" description="Helical" evidence="10">
    <location>
        <begin position="151"/>
        <end position="172"/>
    </location>
</feature>
<dbReference type="AlphaFoldDB" id="A0A2T0KHI4"/>
<dbReference type="Gene3D" id="1.20.5.1930">
    <property type="match status" value="1"/>
</dbReference>
<dbReference type="PANTHER" id="PTHR24421:SF10">
    <property type="entry name" value="NITRATE_NITRITE SENSOR PROTEIN NARQ"/>
    <property type="match status" value="1"/>
</dbReference>
<feature type="coiled-coil region" evidence="9">
    <location>
        <begin position="172"/>
        <end position="199"/>
    </location>
</feature>
<keyword evidence="7" id="KW-0067">ATP-binding</keyword>
<accession>A0A2T0KHI4</accession>
<name>A0A2T0KHI4_9ACTN</name>
<reference evidence="13 14" key="1">
    <citation type="submission" date="2018-03" db="EMBL/GenBank/DDBJ databases">
        <title>Genomic Encyclopedia of Archaeal and Bacterial Type Strains, Phase II (KMG-II): from individual species to whole genera.</title>
        <authorList>
            <person name="Goeker M."/>
        </authorList>
    </citation>
    <scope>NUCLEOTIDE SEQUENCE [LARGE SCALE GENOMIC DNA]</scope>
    <source>
        <strain evidence="13 14">DSM 43146</strain>
    </source>
</reference>
<keyword evidence="8" id="KW-0902">Two-component regulatory system</keyword>
<evidence type="ECO:0000256" key="5">
    <source>
        <dbReference type="ARBA" id="ARBA00022741"/>
    </source>
</evidence>
<keyword evidence="4" id="KW-0808">Transferase</keyword>
<dbReference type="InterPro" id="IPR050482">
    <property type="entry name" value="Sensor_HK_TwoCompSys"/>
</dbReference>
<evidence type="ECO:0000256" key="9">
    <source>
        <dbReference type="SAM" id="Coils"/>
    </source>
</evidence>
<keyword evidence="5" id="KW-0547">Nucleotide-binding</keyword>
<feature type="transmembrane region" description="Helical" evidence="10">
    <location>
        <begin position="26"/>
        <end position="45"/>
    </location>
</feature>
<evidence type="ECO:0000256" key="6">
    <source>
        <dbReference type="ARBA" id="ARBA00022777"/>
    </source>
</evidence>
<keyword evidence="3" id="KW-0597">Phosphoprotein</keyword>
<comment type="catalytic activity">
    <reaction evidence="1">
        <text>ATP + protein L-histidine = ADP + protein N-phospho-L-histidine.</text>
        <dbReference type="EC" id="2.7.13.3"/>
    </reaction>
</comment>
<feature type="domain" description="Signal transduction histidine kinase subgroup 3 dimerisation and phosphoacceptor" evidence="12">
    <location>
        <begin position="197"/>
        <end position="261"/>
    </location>
</feature>
<dbReference type="InterPro" id="IPR011712">
    <property type="entry name" value="Sig_transdc_His_kin_sub3_dim/P"/>
</dbReference>
<organism evidence="13 14">
    <name type="scientific">Actinoplanes italicus</name>
    <dbReference type="NCBI Taxonomy" id="113567"/>
    <lineage>
        <taxon>Bacteria</taxon>
        <taxon>Bacillati</taxon>
        <taxon>Actinomycetota</taxon>
        <taxon>Actinomycetes</taxon>
        <taxon>Micromonosporales</taxon>
        <taxon>Micromonosporaceae</taxon>
        <taxon>Actinoplanes</taxon>
    </lineage>
</organism>
<dbReference type="CDD" id="cd16917">
    <property type="entry name" value="HATPase_UhpB-NarQ-NarX-like"/>
    <property type="match status" value="1"/>
</dbReference>
<evidence type="ECO:0000256" key="3">
    <source>
        <dbReference type="ARBA" id="ARBA00022553"/>
    </source>
</evidence>
<evidence type="ECO:0000256" key="10">
    <source>
        <dbReference type="SAM" id="Phobius"/>
    </source>
</evidence>
<protein>
    <recommendedName>
        <fullName evidence="2">histidine kinase</fullName>
        <ecNumber evidence="2">2.7.13.3</ecNumber>
    </recommendedName>
</protein>
<feature type="domain" description="Histidine kinase/HSP90-like ATPase" evidence="11">
    <location>
        <begin position="309"/>
        <end position="398"/>
    </location>
</feature>
<dbReference type="Gene3D" id="3.30.565.10">
    <property type="entry name" value="Histidine kinase-like ATPase, C-terminal domain"/>
    <property type="match status" value="1"/>
</dbReference>
<feature type="transmembrane region" description="Helical" evidence="10">
    <location>
        <begin position="101"/>
        <end position="127"/>
    </location>
</feature>
<dbReference type="InterPro" id="IPR036890">
    <property type="entry name" value="HATPase_C_sf"/>
</dbReference>
<comment type="caution">
    <text evidence="13">The sequence shown here is derived from an EMBL/GenBank/DDBJ whole genome shotgun (WGS) entry which is preliminary data.</text>
</comment>
<evidence type="ECO:0000256" key="8">
    <source>
        <dbReference type="ARBA" id="ARBA00023012"/>
    </source>
</evidence>
<dbReference type="SUPFAM" id="SSF55874">
    <property type="entry name" value="ATPase domain of HSP90 chaperone/DNA topoisomerase II/histidine kinase"/>
    <property type="match status" value="1"/>
</dbReference>
<proteinExistence type="predicted"/>
<dbReference type="InterPro" id="IPR003594">
    <property type="entry name" value="HATPase_dom"/>
</dbReference>
<dbReference type="GO" id="GO:0016020">
    <property type="term" value="C:membrane"/>
    <property type="evidence" value="ECO:0007669"/>
    <property type="project" value="InterPro"/>
</dbReference>
<evidence type="ECO:0000256" key="1">
    <source>
        <dbReference type="ARBA" id="ARBA00000085"/>
    </source>
</evidence>
<dbReference type="PANTHER" id="PTHR24421">
    <property type="entry name" value="NITRATE/NITRITE SENSOR PROTEIN NARX-RELATED"/>
    <property type="match status" value="1"/>
</dbReference>
<sequence>MTHLATTAAKAPAAGGPTGRRLAREAVFLALLCLFDLVTASTAIIHDTGTGPLRREAQIAAAVLGVGLLAWRWRAPVLVFALVWAHAGVVWFVLHEYRPTAALVVALYVVAVTCRPAVTAAALGAAVTRSVLSAVDSVRVEPYPEARVGEFLVTILMFAVVYTAACSVGTLVRRHRRRVRALQEERRRARQDAVAAERRRLAAELHDVVSHAVTLMVLQAAGAARLPDDDIDGVRQALLHIQTAGQQAMAELRRLLDVLQASGGTTPSMTPAPRLTSLESLIDTVRQAGLHVDLDTTGDAGPVDPSVELTAFRVTQEALTNALKHVGPGTRARVSLVWGDTLTVRVDNDGAAATGLSGLSAGHGLASLAERVRTVGGTLTTGYLPGGGFRVSAALPLAGRPLRVPAASLVTDP</sequence>
<dbReference type="Pfam" id="PF07730">
    <property type="entry name" value="HisKA_3"/>
    <property type="match status" value="1"/>
</dbReference>
<keyword evidence="10" id="KW-0812">Transmembrane</keyword>
<evidence type="ECO:0000256" key="7">
    <source>
        <dbReference type="ARBA" id="ARBA00022840"/>
    </source>
</evidence>
<keyword evidence="14" id="KW-1185">Reference proteome</keyword>
<dbReference type="GO" id="GO:0000155">
    <property type="term" value="F:phosphorelay sensor kinase activity"/>
    <property type="evidence" value="ECO:0007669"/>
    <property type="project" value="InterPro"/>
</dbReference>
<evidence type="ECO:0000259" key="11">
    <source>
        <dbReference type="Pfam" id="PF02518"/>
    </source>
</evidence>